<evidence type="ECO:0000256" key="3">
    <source>
        <dbReference type="ARBA" id="ARBA00023015"/>
    </source>
</evidence>
<dbReference type="PRINTS" id="PR00038">
    <property type="entry name" value="HTHLUXR"/>
</dbReference>
<dbReference type="InterPro" id="IPR000792">
    <property type="entry name" value="Tscrpt_reg_LuxR_C"/>
</dbReference>
<dbReference type="FunFam" id="3.40.50.2300:FF:000018">
    <property type="entry name" value="DNA-binding transcriptional regulator NtrC"/>
    <property type="match status" value="1"/>
</dbReference>
<dbReference type="AlphaFoldDB" id="A0A1M6T5C7"/>
<evidence type="ECO:0000313" key="9">
    <source>
        <dbReference type="EMBL" id="SHK52089.1"/>
    </source>
</evidence>
<evidence type="ECO:0000256" key="4">
    <source>
        <dbReference type="ARBA" id="ARBA00023125"/>
    </source>
</evidence>
<evidence type="ECO:0000313" key="10">
    <source>
        <dbReference type="Proteomes" id="UP000189935"/>
    </source>
</evidence>
<dbReference type="EMBL" id="LT670844">
    <property type="protein sequence ID" value="SHK52089.1"/>
    <property type="molecule type" value="Genomic_DNA"/>
</dbReference>
<evidence type="ECO:0000256" key="5">
    <source>
        <dbReference type="ARBA" id="ARBA00023163"/>
    </source>
</evidence>
<keyword evidence="5" id="KW-0804">Transcription</keyword>
<dbReference type="Pfam" id="PF00072">
    <property type="entry name" value="Response_reg"/>
    <property type="match status" value="1"/>
</dbReference>
<gene>
    <name evidence="9" type="ORF">SAMN05444159_3470</name>
</gene>
<dbReference type="GO" id="GO:0003677">
    <property type="term" value="F:DNA binding"/>
    <property type="evidence" value="ECO:0007669"/>
    <property type="project" value="UniProtKB-KW"/>
</dbReference>
<sequence length="216" mass="23437">MMAGGPVIHIVDDDASFRTAISRVLNASGYEVAAYESATCFLRDIENASPGCILLDVQMPALGGLQLQEELARLSHGWPIIFMTGHGDIPTSVRAIKAGAEDFLTKPIPRQTLLEAIQRALVRHAAQRRGQDQLNSFKTLISTLTPRENEVFALMVRGKLNKQIAHSLGTSERTVKAHRHMVMEKLQVQSFAEAVSIAERVGLLASPSSSAAENPG</sequence>
<keyword evidence="2" id="KW-0902">Two-component regulatory system</keyword>
<reference evidence="9 10" key="1">
    <citation type="submission" date="2016-11" db="EMBL/GenBank/DDBJ databases">
        <authorList>
            <person name="Jaros S."/>
            <person name="Januszkiewicz K."/>
            <person name="Wedrychowicz H."/>
        </authorList>
    </citation>
    <scope>NUCLEOTIDE SEQUENCE [LARGE SCALE GENOMIC DNA]</scope>
    <source>
        <strain evidence="9 10">GAS499</strain>
    </source>
</reference>
<dbReference type="PANTHER" id="PTHR44688:SF16">
    <property type="entry name" value="DNA-BINDING TRANSCRIPTIONAL ACTIVATOR DEVR_DOSR"/>
    <property type="match status" value="1"/>
</dbReference>
<dbReference type="PROSITE" id="PS50043">
    <property type="entry name" value="HTH_LUXR_2"/>
    <property type="match status" value="1"/>
</dbReference>
<name>A0A1M6T5C7_9BRAD</name>
<evidence type="ECO:0000256" key="6">
    <source>
        <dbReference type="PROSITE-ProRule" id="PRU00169"/>
    </source>
</evidence>
<protein>
    <submittedName>
        <fullName evidence="9">Two component transcriptional regulator, LuxR family</fullName>
    </submittedName>
</protein>
<dbReference type="GO" id="GO:0006355">
    <property type="term" value="P:regulation of DNA-templated transcription"/>
    <property type="evidence" value="ECO:0007669"/>
    <property type="project" value="InterPro"/>
</dbReference>
<keyword evidence="3" id="KW-0805">Transcription regulation</keyword>
<dbReference type="SMART" id="SM00421">
    <property type="entry name" value="HTH_LUXR"/>
    <property type="match status" value="1"/>
</dbReference>
<proteinExistence type="predicted"/>
<dbReference type="PROSITE" id="PS50110">
    <property type="entry name" value="RESPONSE_REGULATORY"/>
    <property type="match status" value="1"/>
</dbReference>
<dbReference type="InterPro" id="IPR011006">
    <property type="entry name" value="CheY-like_superfamily"/>
</dbReference>
<evidence type="ECO:0000256" key="2">
    <source>
        <dbReference type="ARBA" id="ARBA00023012"/>
    </source>
</evidence>
<evidence type="ECO:0000256" key="1">
    <source>
        <dbReference type="ARBA" id="ARBA00022553"/>
    </source>
</evidence>
<dbReference type="PANTHER" id="PTHR44688">
    <property type="entry name" value="DNA-BINDING TRANSCRIPTIONAL ACTIVATOR DEVR_DOSR"/>
    <property type="match status" value="1"/>
</dbReference>
<organism evidence="9 10">
    <name type="scientific">Bradyrhizobium lablabi</name>
    <dbReference type="NCBI Taxonomy" id="722472"/>
    <lineage>
        <taxon>Bacteria</taxon>
        <taxon>Pseudomonadati</taxon>
        <taxon>Pseudomonadota</taxon>
        <taxon>Alphaproteobacteria</taxon>
        <taxon>Hyphomicrobiales</taxon>
        <taxon>Nitrobacteraceae</taxon>
        <taxon>Bradyrhizobium</taxon>
    </lineage>
</organism>
<dbReference type="SUPFAM" id="SSF46894">
    <property type="entry name" value="C-terminal effector domain of the bipartite response regulators"/>
    <property type="match status" value="1"/>
</dbReference>
<dbReference type="Proteomes" id="UP000189935">
    <property type="component" value="Chromosome I"/>
</dbReference>
<dbReference type="Pfam" id="PF00196">
    <property type="entry name" value="GerE"/>
    <property type="match status" value="1"/>
</dbReference>
<dbReference type="SMART" id="SM00448">
    <property type="entry name" value="REC"/>
    <property type="match status" value="1"/>
</dbReference>
<evidence type="ECO:0000259" key="8">
    <source>
        <dbReference type="PROSITE" id="PS50110"/>
    </source>
</evidence>
<dbReference type="InterPro" id="IPR016032">
    <property type="entry name" value="Sig_transdc_resp-reg_C-effctor"/>
</dbReference>
<feature type="modified residue" description="4-aspartylphosphate" evidence="6">
    <location>
        <position position="56"/>
    </location>
</feature>
<keyword evidence="1 6" id="KW-0597">Phosphoprotein</keyword>
<evidence type="ECO:0000259" key="7">
    <source>
        <dbReference type="PROSITE" id="PS50043"/>
    </source>
</evidence>
<dbReference type="Gene3D" id="1.10.10.10">
    <property type="entry name" value="Winged helix-like DNA-binding domain superfamily/Winged helix DNA-binding domain"/>
    <property type="match status" value="1"/>
</dbReference>
<dbReference type="InterPro" id="IPR001789">
    <property type="entry name" value="Sig_transdc_resp-reg_receiver"/>
</dbReference>
<feature type="domain" description="HTH luxR-type" evidence="7">
    <location>
        <begin position="137"/>
        <end position="202"/>
    </location>
</feature>
<feature type="domain" description="Response regulatory" evidence="8">
    <location>
        <begin position="7"/>
        <end position="121"/>
    </location>
</feature>
<dbReference type="CDD" id="cd06170">
    <property type="entry name" value="LuxR_C_like"/>
    <property type="match status" value="1"/>
</dbReference>
<dbReference type="SUPFAM" id="SSF52172">
    <property type="entry name" value="CheY-like"/>
    <property type="match status" value="1"/>
</dbReference>
<accession>A0A1M6T5C7</accession>
<dbReference type="GO" id="GO:0000160">
    <property type="term" value="P:phosphorelay signal transduction system"/>
    <property type="evidence" value="ECO:0007669"/>
    <property type="project" value="UniProtKB-KW"/>
</dbReference>
<dbReference type="InterPro" id="IPR036388">
    <property type="entry name" value="WH-like_DNA-bd_sf"/>
</dbReference>
<keyword evidence="4" id="KW-0238">DNA-binding</keyword>
<dbReference type="Gene3D" id="3.40.50.2300">
    <property type="match status" value="1"/>
</dbReference>